<feature type="compositionally biased region" description="Polar residues" evidence="6">
    <location>
        <begin position="1072"/>
        <end position="1090"/>
    </location>
</feature>
<organism evidence="8 9">
    <name type="scientific">Smittium mucronatum</name>
    <dbReference type="NCBI Taxonomy" id="133383"/>
    <lineage>
        <taxon>Eukaryota</taxon>
        <taxon>Fungi</taxon>
        <taxon>Fungi incertae sedis</taxon>
        <taxon>Zoopagomycota</taxon>
        <taxon>Kickxellomycotina</taxon>
        <taxon>Harpellomycetes</taxon>
        <taxon>Harpellales</taxon>
        <taxon>Legeriomycetaceae</taxon>
        <taxon>Smittium</taxon>
    </lineage>
</organism>
<feature type="region of interest" description="Disordered" evidence="6">
    <location>
        <begin position="753"/>
        <end position="780"/>
    </location>
</feature>
<reference evidence="8 9" key="1">
    <citation type="journal article" date="2016" name="Mol. Biol. Evol.">
        <title>Genome-Wide Survey of Gut Fungi (Harpellales) Reveals the First Horizontally Transferred Ubiquitin Gene from a Mosquito Host.</title>
        <authorList>
            <person name="Wang Y."/>
            <person name="White M.M."/>
            <person name="Kvist S."/>
            <person name="Moncalvo J.M."/>
        </authorList>
    </citation>
    <scope>NUCLEOTIDE SEQUENCE [LARGE SCALE GENOMIC DNA]</scope>
    <source>
        <strain evidence="8 9">ALG-7-W6</strain>
    </source>
</reference>
<feature type="region of interest" description="Disordered" evidence="6">
    <location>
        <begin position="545"/>
        <end position="673"/>
    </location>
</feature>
<dbReference type="GO" id="GO:0005634">
    <property type="term" value="C:nucleus"/>
    <property type="evidence" value="ECO:0007669"/>
    <property type="project" value="TreeGrafter"/>
</dbReference>
<dbReference type="CDD" id="cd08368">
    <property type="entry name" value="LIM"/>
    <property type="match status" value="3"/>
</dbReference>
<keyword evidence="3 5" id="KW-0862">Zinc</keyword>
<dbReference type="GO" id="GO:0003712">
    <property type="term" value="F:transcription coregulator activity"/>
    <property type="evidence" value="ECO:0007669"/>
    <property type="project" value="TreeGrafter"/>
</dbReference>
<feature type="compositionally biased region" description="Polar residues" evidence="6">
    <location>
        <begin position="845"/>
        <end position="880"/>
    </location>
</feature>
<dbReference type="InterPro" id="IPR001781">
    <property type="entry name" value="Znf_LIM"/>
</dbReference>
<feature type="domain" description="LIM zinc-binding" evidence="7">
    <location>
        <begin position="1578"/>
        <end position="1638"/>
    </location>
</feature>
<protein>
    <recommendedName>
        <fullName evidence="7">LIM zinc-binding domain-containing protein</fullName>
    </recommendedName>
</protein>
<feature type="region of interest" description="Disordered" evidence="6">
    <location>
        <begin position="26"/>
        <end position="67"/>
    </location>
</feature>
<sequence length="1638" mass="180129">MSQFRNNRLSKTRSMVIDSPIQTNVPAKSYFNSNDTNYYSKSPRNSSIDGSRDSGQRINHSPTNSLVFPSMPTYSPVVSTPVFGDTTSFDKLLAHKNITKELMGVLSPSPLLTKSPNLSNYSLFTDSQQSIPKYNKGYPTNSDNTSTPPPTRKNRPTTSREARSQSFSELMDKMKTSDILNSRTPRLTKNTLFDEQALESQQYPSTKPSSRYSAYIPNSHPAHSRSPAVDSIAFEPSHRFSSYIPESLPSPMPEHTLQNNNYIKTPSLISLAHDDRSSPRLYTKNRISYTSTPPNVPQRPTSLKEAAINSPRIDSNYNSSNLKPPQRYSDLSQLSIPKLSTPNAIDPPPVRKPTASPSPYSSPILSSKFNSQQYSSPISSPKINFSGSKKNCSNCSKSLLPEQQKLISNQPDKTFCFDCYTKEYKKGTCFICNKTVLTFGRPWAELNGKVYHKLCLLCSNCNSLINENPTLTAAGAIKCNDCGFSKSYMLGPNPSTDSLPPSFNSNSTSVYNLNRTTHNLPAASTPSLPISPPIKPTTAFAHEIPPVSAPSLSTTSTSSSSKPSTVSSPKISTISIHKNPTASTPNLPIFSSPSFPSAPSSNHPISSTSNHSITSTTSPSNRSSGRLSHRKSGTIAFNFNLEPTSPRVESKPSVVPTSPRSPPKSSYNPNTFLSKTPRKDLLKLVSDTSDTTKIAIPKFNVYKKPDPVPSPKQADEPITNSSISSITKDLDYQMRMDIMDKLYSDMKLLGSHGDHPPKIIPKSNYESDHQLPLSHRPDSQRISATPLSIIVPERNQSIGSTLIQKNTLLNSKSVNNFEYPSDPKPQTPLSDVIDKQPQYARSPLENNIQSSEEPVESNITSSIANPDFYSSPQDENSSPKSDISNNFNSLNINPSSSSNSFDGHTSEKSKLSIKSEICESKVVNPGVAQGEKNDERPNYTSDDLLNDEYVYSSFPNPVVPPSESEALVYRTESPINNHSFLSSVIVDKVSPDSSTDSLPPKSPQNDSNTQTCTSSRDISTDVESFGKDPEFTAKLKSAINELANHDQNLSATSLTENGSTDPIAISDKPTINIENTKESASLSPLSNQNHVHQKLEPKKSQEPLSSTEPSKSLKATRGSLFEHDSQSKTVKDVHNLPISFNSNRALKQAYNSNIPQSLVDLPDLRANTIKKTSTSSFSSNLENKKSNLNPLQTFSASLAFNNPRGSLIGTIRGLRGIEDALNKPTLTDLDSLFGFKVKENSTQKMSSENRRLSSPLSHKGALISRPNPRSGTRKSIEKTVGKAGNHPQLKGSVANIVNKINNFSVLSFNDGSMPSMNIGNDDSIIEDILQDSDTEDDNCAKCNKKIFNGYFTTDDGAKIHSSCFSCGKCNKLIDDGIYISHDGSVFHPICAPELPATVEVQTVPERPHKKPFDFLVPSPRPEASLQKSRDIKVDRNSSIKKRIRDFVNKQNSFSRRESGSLSSVTDEIVYSDVESVDIHDDEVKNDEKLCYRCNSPVEDSVLYISDGKFYHPDCFTCLGCNERFEQGSYVSLNGQTYHRHCAPLVMATDISDSHPQLSSSSPDPSSNSQAHSIEHQDRYCPVCNRLIDGIFIENNGQSFHPDCFRCLDCKNVITTDMCFGEISDGVPCCEPCLNIRFP</sequence>
<feature type="compositionally biased region" description="Low complexity" evidence="6">
    <location>
        <begin position="651"/>
        <end position="666"/>
    </location>
</feature>
<evidence type="ECO:0000256" key="3">
    <source>
        <dbReference type="ARBA" id="ARBA00022833"/>
    </source>
</evidence>
<feature type="domain" description="LIM zinc-binding" evidence="7">
    <location>
        <begin position="1488"/>
        <end position="1548"/>
    </location>
</feature>
<evidence type="ECO:0000256" key="5">
    <source>
        <dbReference type="PROSITE-ProRule" id="PRU00125"/>
    </source>
</evidence>
<dbReference type="Gene3D" id="2.10.110.10">
    <property type="entry name" value="Cysteine Rich Protein"/>
    <property type="match status" value="4"/>
</dbReference>
<dbReference type="PANTHER" id="PTHR24205">
    <property type="entry name" value="FOUR AND A HALF LIM DOMAINS PROTEIN"/>
    <property type="match status" value="1"/>
</dbReference>
<feature type="compositionally biased region" description="Polar residues" evidence="6">
    <location>
        <begin position="1050"/>
        <end position="1060"/>
    </location>
</feature>
<proteinExistence type="predicted"/>
<feature type="compositionally biased region" description="Low complexity" evidence="6">
    <location>
        <begin position="881"/>
        <end position="902"/>
    </location>
</feature>
<dbReference type="PANTHER" id="PTHR24205:SF16">
    <property type="entry name" value="GH01042P-RELATED"/>
    <property type="match status" value="1"/>
</dbReference>
<dbReference type="PROSITE" id="PS50023">
    <property type="entry name" value="LIM_DOMAIN_2"/>
    <property type="match status" value="4"/>
</dbReference>
<feature type="region of interest" description="Disordered" evidence="6">
    <location>
        <begin position="990"/>
        <end position="1024"/>
    </location>
</feature>
<evidence type="ECO:0000313" key="9">
    <source>
        <dbReference type="Proteomes" id="UP000187455"/>
    </source>
</evidence>
<keyword evidence="1 5" id="KW-0479">Metal-binding</keyword>
<dbReference type="Proteomes" id="UP000187455">
    <property type="component" value="Unassembled WGS sequence"/>
</dbReference>
<feature type="compositionally biased region" description="Low complexity" evidence="6">
    <location>
        <begin position="1553"/>
        <end position="1571"/>
    </location>
</feature>
<keyword evidence="4 5" id="KW-0440">LIM domain</keyword>
<dbReference type="PROSITE" id="PS00478">
    <property type="entry name" value="LIM_DOMAIN_1"/>
    <property type="match status" value="3"/>
</dbReference>
<dbReference type="OrthoDB" id="1112565at2759"/>
<feature type="region of interest" description="Disordered" evidence="6">
    <location>
        <begin position="123"/>
        <end position="227"/>
    </location>
</feature>
<dbReference type="STRING" id="133383.A0A1R0H994"/>
<feature type="compositionally biased region" description="Polar residues" evidence="6">
    <location>
        <begin position="991"/>
        <end position="1017"/>
    </location>
</feature>
<feature type="region of interest" description="Disordered" evidence="6">
    <location>
        <begin position="1243"/>
        <end position="1274"/>
    </location>
</feature>
<dbReference type="Pfam" id="PF00412">
    <property type="entry name" value="LIM"/>
    <property type="match status" value="3"/>
</dbReference>
<feature type="region of interest" description="Disordered" evidence="6">
    <location>
        <begin position="1552"/>
        <end position="1573"/>
    </location>
</feature>
<dbReference type="GO" id="GO:0046872">
    <property type="term" value="F:metal ion binding"/>
    <property type="evidence" value="ECO:0007669"/>
    <property type="project" value="UniProtKB-KW"/>
</dbReference>
<feature type="compositionally biased region" description="Low complexity" evidence="6">
    <location>
        <begin position="545"/>
        <end position="575"/>
    </location>
</feature>
<feature type="region of interest" description="Disordered" evidence="6">
    <location>
        <begin position="1050"/>
        <end position="1128"/>
    </location>
</feature>
<gene>
    <name evidence="8" type="ORF">AYI68_g67</name>
</gene>
<dbReference type="SMART" id="SM00132">
    <property type="entry name" value="LIM"/>
    <property type="match status" value="4"/>
</dbReference>
<feature type="domain" description="LIM zinc-binding" evidence="7">
    <location>
        <begin position="427"/>
        <end position="489"/>
    </location>
</feature>
<feature type="compositionally biased region" description="Polar residues" evidence="6">
    <location>
        <begin position="178"/>
        <end position="212"/>
    </location>
</feature>
<evidence type="ECO:0000256" key="4">
    <source>
        <dbReference type="ARBA" id="ARBA00023038"/>
    </source>
</evidence>
<feature type="region of interest" description="Disordered" evidence="6">
    <location>
        <begin position="307"/>
        <end position="362"/>
    </location>
</feature>
<accession>A0A1R0H994</accession>
<feature type="compositionally biased region" description="Polar residues" evidence="6">
    <location>
        <begin position="26"/>
        <end position="49"/>
    </location>
</feature>
<comment type="caution">
    <text evidence="8">The sequence shown here is derived from an EMBL/GenBank/DDBJ whole genome shotgun (WGS) entry which is preliminary data.</text>
</comment>
<evidence type="ECO:0000256" key="1">
    <source>
        <dbReference type="ARBA" id="ARBA00022723"/>
    </source>
</evidence>
<name>A0A1R0H994_9FUNG</name>
<feature type="compositionally biased region" description="Low complexity" evidence="6">
    <location>
        <begin position="585"/>
        <end position="620"/>
    </location>
</feature>
<evidence type="ECO:0000256" key="6">
    <source>
        <dbReference type="SAM" id="MobiDB-lite"/>
    </source>
</evidence>
<keyword evidence="2" id="KW-0677">Repeat</keyword>
<feature type="compositionally biased region" description="Polar residues" evidence="6">
    <location>
        <begin position="56"/>
        <end position="67"/>
    </location>
</feature>
<feature type="compositionally biased region" description="Polar residues" evidence="6">
    <location>
        <begin position="312"/>
        <end position="343"/>
    </location>
</feature>
<dbReference type="EMBL" id="LSSL01000013">
    <property type="protein sequence ID" value="OLY85735.1"/>
    <property type="molecule type" value="Genomic_DNA"/>
</dbReference>
<evidence type="ECO:0000259" key="7">
    <source>
        <dbReference type="PROSITE" id="PS50023"/>
    </source>
</evidence>
<feature type="compositionally biased region" description="Polar residues" evidence="6">
    <location>
        <begin position="123"/>
        <end position="132"/>
    </location>
</feature>
<feature type="compositionally biased region" description="Basic and acidic residues" evidence="6">
    <location>
        <begin position="765"/>
        <end position="779"/>
    </location>
</feature>
<keyword evidence="9" id="KW-1185">Reference proteome</keyword>
<evidence type="ECO:0000313" key="8">
    <source>
        <dbReference type="EMBL" id="OLY85735.1"/>
    </source>
</evidence>
<evidence type="ECO:0000256" key="2">
    <source>
        <dbReference type="ARBA" id="ARBA00022737"/>
    </source>
</evidence>
<feature type="region of interest" description="Disordered" evidence="6">
    <location>
        <begin position="845"/>
        <end position="907"/>
    </location>
</feature>
<feature type="domain" description="LIM zinc-binding" evidence="7">
    <location>
        <begin position="1337"/>
        <end position="1397"/>
    </location>
</feature>